<dbReference type="InterPro" id="IPR039774">
    <property type="entry name" value="Sin3-like"/>
</dbReference>
<dbReference type="InterPro" id="IPR003822">
    <property type="entry name" value="PAH"/>
</dbReference>
<dbReference type="PROSITE" id="PS51477">
    <property type="entry name" value="PAH"/>
    <property type="match status" value="1"/>
</dbReference>
<dbReference type="Pfam" id="PF02671">
    <property type="entry name" value="PAH"/>
    <property type="match status" value="1"/>
</dbReference>
<reference evidence="4 5" key="1">
    <citation type="submission" date="2024-05" db="EMBL/GenBank/DDBJ databases">
        <title>A draft genome resource for the thread blight pathogen Marasmius tenuissimus strain MS-2.</title>
        <authorList>
            <person name="Yulfo-Soto G.E."/>
            <person name="Baruah I.K."/>
            <person name="Amoako-Attah I."/>
            <person name="Bukari Y."/>
            <person name="Meinhardt L.W."/>
            <person name="Bailey B.A."/>
            <person name="Cohen S.P."/>
        </authorList>
    </citation>
    <scope>NUCLEOTIDE SEQUENCE [LARGE SCALE GENOMIC DNA]</scope>
    <source>
        <strain evidence="4 5">MS-2</strain>
    </source>
</reference>
<protein>
    <submittedName>
        <fullName evidence="4">Uncharacterized protein</fullName>
    </submittedName>
</protein>
<dbReference type="EMBL" id="JBBXMP010000053">
    <property type="protein sequence ID" value="KAL0065005.1"/>
    <property type="molecule type" value="Genomic_DNA"/>
</dbReference>
<accession>A0ABR2ZUK8</accession>
<comment type="caution">
    <text evidence="4">The sequence shown here is derived from an EMBL/GenBank/DDBJ whole genome shotgun (WGS) entry which is preliminary data.</text>
</comment>
<evidence type="ECO:0000256" key="3">
    <source>
        <dbReference type="PROSITE-ProRule" id="PRU00810"/>
    </source>
</evidence>
<organism evidence="4 5">
    <name type="scientific">Marasmius tenuissimus</name>
    <dbReference type="NCBI Taxonomy" id="585030"/>
    <lineage>
        <taxon>Eukaryota</taxon>
        <taxon>Fungi</taxon>
        <taxon>Dikarya</taxon>
        <taxon>Basidiomycota</taxon>
        <taxon>Agaricomycotina</taxon>
        <taxon>Agaricomycetes</taxon>
        <taxon>Agaricomycetidae</taxon>
        <taxon>Agaricales</taxon>
        <taxon>Marasmiineae</taxon>
        <taxon>Marasmiaceae</taxon>
        <taxon>Marasmius</taxon>
    </lineage>
</organism>
<name>A0ABR2ZUK8_9AGAR</name>
<dbReference type="Gene3D" id="1.20.1160.11">
    <property type="entry name" value="Paired amphipathic helix"/>
    <property type="match status" value="1"/>
</dbReference>
<gene>
    <name evidence="4" type="ORF">AAF712_007996</name>
</gene>
<dbReference type="SUPFAM" id="SSF47762">
    <property type="entry name" value="PAH2 domain"/>
    <property type="match status" value="1"/>
</dbReference>
<evidence type="ECO:0000256" key="2">
    <source>
        <dbReference type="ARBA" id="ARBA00023242"/>
    </source>
</evidence>
<evidence type="ECO:0000313" key="4">
    <source>
        <dbReference type="EMBL" id="KAL0065005.1"/>
    </source>
</evidence>
<keyword evidence="5" id="KW-1185">Reference proteome</keyword>
<proteinExistence type="predicted"/>
<dbReference type="PANTHER" id="PTHR12346">
    <property type="entry name" value="SIN3B-RELATED"/>
    <property type="match status" value="1"/>
</dbReference>
<evidence type="ECO:0000313" key="5">
    <source>
        <dbReference type="Proteomes" id="UP001437256"/>
    </source>
</evidence>
<dbReference type="InterPro" id="IPR036600">
    <property type="entry name" value="PAH_sf"/>
</dbReference>
<comment type="subcellular location">
    <subcellularLocation>
        <location evidence="1 3">Nucleus</location>
    </subcellularLocation>
</comment>
<keyword evidence="2 3" id="KW-0539">Nucleus</keyword>
<evidence type="ECO:0000256" key="1">
    <source>
        <dbReference type="ARBA" id="ARBA00004123"/>
    </source>
</evidence>
<dbReference type="Proteomes" id="UP001437256">
    <property type="component" value="Unassembled WGS sequence"/>
</dbReference>
<sequence>MAQTYSSRTLPPLQPPRVKFADALGYLDEIKATYADEPQTYHQFLAAMQDFKSGRSNATETIHRVAVLFRYNGQLYEGFNTFLPPGYGIVQRGAQEVVITTPDGVERRIFR</sequence>